<dbReference type="KEGG" id="crd:CRES_0453"/>
<dbReference type="InterPro" id="IPR036259">
    <property type="entry name" value="MFS_trans_sf"/>
</dbReference>
<dbReference type="Proteomes" id="UP000000492">
    <property type="component" value="Chromosome"/>
</dbReference>
<gene>
    <name evidence="7" type="ordered locus">CRES_0453</name>
</gene>
<dbReference type="GO" id="GO:0005886">
    <property type="term" value="C:plasma membrane"/>
    <property type="evidence" value="ECO:0007669"/>
    <property type="project" value="UniProtKB-SubCell"/>
</dbReference>
<name>F8DY74_CORRG</name>
<dbReference type="GO" id="GO:0022857">
    <property type="term" value="F:transmembrane transporter activity"/>
    <property type="evidence" value="ECO:0007669"/>
    <property type="project" value="InterPro"/>
</dbReference>
<feature type="transmembrane region" description="Helical" evidence="6">
    <location>
        <begin position="20"/>
        <end position="45"/>
    </location>
</feature>
<keyword evidence="4 6" id="KW-1133">Transmembrane helix</keyword>
<dbReference type="eggNOG" id="COG2814">
    <property type="taxonomic scope" value="Bacteria"/>
</dbReference>
<keyword evidence="8" id="KW-1185">Reference proteome</keyword>
<dbReference type="AlphaFoldDB" id="F8DY74"/>
<feature type="transmembrane region" description="Helical" evidence="6">
    <location>
        <begin position="57"/>
        <end position="77"/>
    </location>
</feature>
<feature type="transmembrane region" description="Helical" evidence="6">
    <location>
        <begin position="301"/>
        <end position="321"/>
    </location>
</feature>
<accession>F8DY74</accession>
<keyword evidence="5 6" id="KW-0472">Membrane</keyword>
<feature type="transmembrane region" description="Helical" evidence="6">
    <location>
        <begin position="333"/>
        <end position="353"/>
    </location>
</feature>
<feature type="transmembrane region" description="Helical" evidence="6">
    <location>
        <begin position="268"/>
        <end position="289"/>
    </location>
</feature>
<dbReference type="PANTHER" id="PTHR23513:SF11">
    <property type="entry name" value="STAPHYLOFERRIN A TRANSPORTER"/>
    <property type="match status" value="1"/>
</dbReference>
<dbReference type="PANTHER" id="PTHR23513">
    <property type="entry name" value="INTEGRAL MEMBRANE EFFLUX PROTEIN-RELATED"/>
    <property type="match status" value="1"/>
</dbReference>
<feature type="transmembrane region" description="Helical" evidence="6">
    <location>
        <begin position="83"/>
        <end position="103"/>
    </location>
</feature>
<organism evidence="7 8">
    <name type="scientific">Corynebacterium resistens (strain DSM 45100 / JCM 12819 / GTC 2026 / SICGH 158)</name>
    <dbReference type="NCBI Taxonomy" id="662755"/>
    <lineage>
        <taxon>Bacteria</taxon>
        <taxon>Bacillati</taxon>
        <taxon>Actinomycetota</taxon>
        <taxon>Actinomycetes</taxon>
        <taxon>Mycobacteriales</taxon>
        <taxon>Corynebacteriaceae</taxon>
        <taxon>Corynebacterium</taxon>
    </lineage>
</organism>
<evidence type="ECO:0000256" key="4">
    <source>
        <dbReference type="ARBA" id="ARBA00022989"/>
    </source>
</evidence>
<protein>
    <submittedName>
        <fullName evidence="7">Membrane protein</fullName>
    </submittedName>
</protein>
<reference evidence="7 8" key="1">
    <citation type="journal article" date="2012" name="BMC Genomics">
        <title>Complete genome sequence, lifestyle, and multi-drug resistance of the human pathogen Corynebacterium resistens DSM 45100 isolated from blood samples of a leukemia patient.</title>
        <authorList>
            <person name="Schroder J."/>
            <person name="Maus I."/>
            <person name="Meyer K."/>
            <person name="Wordemann S."/>
            <person name="Blom J."/>
            <person name="Jaenicke S."/>
            <person name="Schneider J."/>
            <person name="Trost E."/>
            <person name="Tauch A."/>
        </authorList>
    </citation>
    <scope>NUCLEOTIDE SEQUENCE [LARGE SCALE GENOMIC DNA]</scope>
    <source>
        <strain evidence="8">DSM 45100 / JCM 12819 / CCUG 50093 / GTC 2026 / SICGH 158</strain>
    </source>
</reference>
<feature type="transmembrane region" description="Helical" evidence="6">
    <location>
        <begin position="149"/>
        <end position="171"/>
    </location>
</feature>
<feature type="transmembrane region" description="Helical" evidence="6">
    <location>
        <begin position="373"/>
        <end position="392"/>
    </location>
</feature>
<evidence type="ECO:0000256" key="2">
    <source>
        <dbReference type="ARBA" id="ARBA00022475"/>
    </source>
</evidence>
<evidence type="ECO:0000256" key="1">
    <source>
        <dbReference type="ARBA" id="ARBA00004651"/>
    </source>
</evidence>
<comment type="subcellular location">
    <subcellularLocation>
        <location evidence="1">Cell membrane</location>
        <topology evidence="1">Multi-pass membrane protein</topology>
    </subcellularLocation>
</comment>
<evidence type="ECO:0000256" key="6">
    <source>
        <dbReference type="SAM" id="Phobius"/>
    </source>
</evidence>
<proteinExistence type="predicted"/>
<feature type="transmembrane region" description="Helical" evidence="6">
    <location>
        <begin position="177"/>
        <end position="195"/>
    </location>
</feature>
<evidence type="ECO:0000256" key="3">
    <source>
        <dbReference type="ARBA" id="ARBA00022692"/>
    </source>
</evidence>
<dbReference type="Pfam" id="PF07690">
    <property type="entry name" value="MFS_1"/>
    <property type="match status" value="1"/>
</dbReference>
<dbReference type="EMBL" id="CP002857">
    <property type="protein sequence ID" value="AEI08816.1"/>
    <property type="molecule type" value="Genomic_DNA"/>
</dbReference>
<keyword evidence="3 6" id="KW-0812">Transmembrane</keyword>
<evidence type="ECO:0000313" key="8">
    <source>
        <dbReference type="Proteomes" id="UP000000492"/>
    </source>
</evidence>
<feature type="transmembrane region" description="Helical" evidence="6">
    <location>
        <begin position="440"/>
        <end position="462"/>
    </location>
</feature>
<dbReference type="STRING" id="662755.CRES_0453"/>
<dbReference type="SUPFAM" id="SSF103473">
    <property type="entry name" value="MFS general substrate transporter"/>
    <property type="match status" value="1"/>
</dbReference>
<evidence type="ECO:0000313" key="7">
    <source>
        <dbReference type="EMBL" id="AEI08816.1"/>
    </source>
</evidence>
<keyword evidence="2" id="KW-1003">Cell membrane</keyword>
<dbReference type="Gene3D" id="1.20.1250.20">
    <property type="entry name" value="MFS general substrate transporter like domains"/>
    <property type="match status" value="1"/>
</dbReference>
<dbReference type="HOGENOM" id="CLU_034180_11_2_11"/>
<sequence>MSSAVCSRLAGSAELVMLNWWVLHVTGNPAMIGVVTAARLVPLLFSAPVAGALADRYSPFALVTVMCGVSAVFTALLGMAVHLAWPIGVVCALLAFRGLAIAAEPTMRQLAVAHLAKVVASPPPATVSFSSDAPSSATTTRTVKGMADLSTITTLCLVAGPLLSGLLLASIGPGGGMVVLAVLVGIAALCTGSVIPQRSSQVPWHSLRALRHPSGRSLRNVVARARRARPARTGEPCHEAVERPRKQFAHHPRAIAVMRSDQRLCAQIVVALGPMLAVFPYTSMIPVVVGSVASGMKETTAVAVASAAAALGGVVTTLRLRRRATAIARPGRVAFVAAGLSSVALLACALVIVGMNKLGGEDTSASEGGTQPWALLGLCIALVVLGSVGQLYRTTNRAAVVMLAPEESKGAVLGVSNMDRVLIPLGSMVCGVVAAQWGVAWMLVAMAAANVILLVPALGMLLHPNRCKPEV</sequence>
<dbReference type="InterPro" id="IPR011701">
    <property type="entry name" value="MFS"/>
</dbReference>
<evidence type="ECO:0000256" key="5">
    <source>
        <dbReference type="ARBA" id="ARBA00023136"/>
    </source>
</evidence>